<sequence>MGSVPIEEGPALVGADGRRVSVLAVWHDPGGELPPALEVVREDRDAVEVVLRRRRRSVLPPGAAVPLVLIGPRTVTGTLPDPLRGRRLVDSATGREVPCFHAYRLAQVTWLPDGYRFETDAHPHTLRGGPFPPEVLAWSRVYITRTPIRGFTHEIRIVQALGRGLTTLGPGWTPSGTVPVGAHEASAYDDLEPGTARPTARAVSWSSATNSYLVRTGLRGRLPEPEDIWAQPVLPPAVLEDVPAHATLLRVARGLREPTRDR</sequence>
<dbReference type="RefSeq" id="WP_106176426.1">
    <property type="nucleotide sequence ID" value="NZ_PVNH01000001.1"/>
</dbReference>
<name>A0A2T0M297_9PSEU</name>
<dbReference type="EMBL" id="PVNH01000001">
    <property type="protein sequence ID" value="PRX50878.1"/>
    <property type="molecule type" value="Genomic_DNA"/>
</dbReference>
<protein>
    <submittedName>
        <fullName evidence="1">Uncharacterized protein</fullName>
    </submittedName>
</protein>
<evidence type="ECO:0000313" key="2">
    <source>
        <dbReference type="Proteomes" id="UP000238362"/>
    </source>
</evidence>
<keyword evidence="2" id="KW-1185">Reference proteome</keyword>
<organism evidence="1 2">
    <name type="scientific">Prauserella shujinwangii</name>
    <dbReference type="NCBI Taxonomy" id="1453103"/>
    <lineage>
        <taxon>Bacteria</taxon>
        <taxon>Bacillati</taxon>
        <taxon>Actinomycetota</taxon>
        <taxon>Actinomycetes</taxon>
        <taxon>Pseudonocardiales</taxon>
        <taxon>Pseudonocardiaceae</taxon>
        <taxon>Prauserella</taxon>
    </lineage>
</organism>
<dbReference type="OrthoDB" id="3853365at2"/>
<reference evidence="1 2" key="1">
    <citation type="submission" date="2018-03" db="EMBL/GenBank/DDBJ databases">
        <title>Genomic Encyclopedia of Type Strains, Phase III (KMG-III): the genomes of soil and plant-associated and newly described type strains.</title>
        <authorList>
            <person name="Whitman W."/>
        </authorList>
    </citation>
    <scope>NUCLEOTIDE SEQUENCE [LARGE SCALE GENOMIC DNA]</scope>
    <source>
        <strain evidence="1 2">CGMCC 4.7125</strain>
    </source>
</reference>
<dbReference type="AlphaFoldDB" id="A0A2T0M297"/>
<dbReference type="Proteomes" id="UP000238362">
    <property type="component" value="Unassembled WGS sequence"/>
</dbReference>
<gene>
    <name evidence="1" type="ORF">B0I33_10129</name>
</gene>
<comment type="caution">
    <text evidence="1">The sequence shown here is derived from an EMBL/GenBank/DDBJ whole genome shotgun (WGS) entry which is preliminary data.</text>
</comment>
<proteinExistence type="predicted"/>
<evidence type="ECO:0000313" key="1">
    <source>
        <dbReference type="EMBL" id="PRX50878.1"/>
    </source>
</evidence>
<accession>A0A2T0M297</accession>